<dbReference type="AlphaFoldDB" id="A0A074ZZL6"/>
<evidence type="ECO:0000313" key="2">
    <source>
        <dbReference type="Proteomes" id="UP000054324"/>
    </source>
</evidence>
<accession>A0A074ZZL6</accession>
<dbReference type="RefSeq" id="XP_009163410.1">
    <property type="nucleotide sequence ID" value="XM_009165146.1"/>
</dbReference>
<dbReference type="Proteomes" id="UP000054324">
    <property type="component" value="Unassembled WGS sequence"/>
</dbReference>
<evidence type="ECO:0000313" key="1">
    <source>
        <dbReference type="EMBL" id="KER32908.1"/>
    </source>
</evidence>
<dbReference type="EMBL" id="KL596630">
    <property type="protein sequence ID" value="KER32908.1"/>
    <property type="molecule type" value="Genomic_DNA"/>
</dbReference>
<protein>
    <submittedName>
        <fullName evidence="1">Uncharacterized protein</fullName>
    </submittedName>
</protein>
<dbReference type="CTD" id="20315373"/>
<proteinExistence type="predicted"/>
<reference evidence="1 2" key="1">
    <citation type="submission" date="2013-11" db="EMBL/GenBank/DDBJ databases">
        <title>Opisthorchis viverrini - life in the bile duct.</title>
        <authorList>
            <person name="Young N.D."/>
            <person name="Nagarajan N."/>
            <person name="Lin S.J."/>
            <person name="Korhonen P.K."/>
            <person name="Jex A.R."/>
            <person name="Hall R.S."/>
            <person name="Safavi-Hemami H."/>
            <person name="Kaewkong W."/>
            <person name="Bertrand D."/>
            <person name="Gao S."/>
            <person name="Seet Q."/>
            <person name="Wongkham S."/>
            <person name="Teh B.T."/>
            <person name="Wongkham C."/>
            <person name="Intapan P.M."/>
            <person name="Maleewong W."/>
            <person name="Yang X."/>
            <person name="Hu M."/>
            <person name="Wang Z."/>
            <person name="Hofmann A."/>
            <person name="Sternberg P.W."/>
            <person name="Tan P."/>
            <person name="Wang J."/>
            <person name="Gasser R.B."/>
        </authorList>
    </citation>
    <scope>NUCLEOTIDE SEQUENCE [LARGE SCALE GENOMIC DNA]</scope>
</reference>
<name>A0A074ZZL6_OPIVI</name>
<dbReference type="KEGG" id="ovi:T265_01185"/>
<organism evidence="1 2">
    <name type="scientific">Opisthorchis viverrini</name>
    <name type="common">Southeast Asian liver fluke</name>
    <dbReference type="NCBI Taxonomy" id="6198"/>
    <lineage>
        <taxon>Eukaryota</taxon>
        <taxon>Metazoa</taxon>
        <taxon>Spiralia</taxon>
        <taxon>Lophotrochozoa</taxon>
        <taxon>Platyhelminthes</taxon>
        <taxon>Trematoda</taxon>
        <taxon>Digenea</taxon>
        <taxon>Opisthorchiida</taxon>
        <taxon>Opisthorchiata</taxon>
        <taxon>Opisthorchiidae</taxon>
        <taxon>Opisthorchis</taxon>
    </lineage>
</organism>
<sequence length="69" mass="7574">MLLHGEEEKFRPADLCAVVAIRTGVVFHQILLTDSPSTYAIQLNQSLDLAGESHAAFKMKPGHQLPIAF</sequence>
<gene>
    <name evidence="1" type="ORF">T265_01185</name>
</gene>
<dbReference type="GeneID" id="20315373"/>
<keyword evidence="2" id="KW-1185">Reference proteome</keyword>